<sequence length="58" mass="6873">MGKQQPFIKRAKKSQFMEEAGHELGFFRNIEEIKSLASIGKWWEKEKDADEKTKKDDE</sequence>
<dbReference type="EMBL" id="FNDK01000001">
    <property type="protein sequence ID" value="SDG97358.1"/>
    <property type="molecule type" value="Genomic_DNA"/>
</dbReference>
<gene>
    <name evidence="1" type="ORF">SAMN05192534_101196</name>
</gene>
<keyword evidence="2" id="KW-1185">Reference proteome</keyword>
<proteinExistence type="predicted"/>
<dbReference type="STRING" id="568899.SAMN05192534_101196"/>
<reference evidence="2" key="1">
    <citation type="submission" date="2016-10" db="EMBL/GenBank/DDBJ databases">
        <authorList>
            <person name="Varghese N."/>
            <person name="Submissions S."/>
        </authorList>
    </citation>
    <scope>NUCLEOTIDE SEQUENCE [LARGE SCALE GENOMIC DNA]</scope>
    <source>
        <strain evidence="2">DSM 21632</strain>
    </source>
</reference>
<dbReference type="AlphaFoldDB" id="A0A1G7YLE6"/>
<organism evidence="1 2">
    <name type="scientific">Alteribacillus persepolensis</name>
    <dbReference type="NCBI Taxonomy" id="568899"/>
    <lineage>
        <taxon>Bacteria</taxon>
        <taxon>Bacillati</taxon>
        <taxon>Bacillota</taxon>
        <taxon>Bacilli</taxon>
        <taxon>Bacillales</taxon>
        <taxon>Bacillaceae</taxon>
        <taxon>Alteribacillus</taxon>
    </lineage>
</organism>
<evidence type="ECO:0000313" key="1">
    <source>
        <dbReference type="EMBL" id="SDG97358.1"/>
    </source>
</evidence>
<protein>
    <submittedName>
        <fullName evidence="1">Uncharacterized protein</fullName>
    </submittedName>
</protein>
<name>A0A1G7YLE6_9BACI</name>
<dbReference type="RefSeq" id="WP_175487320.1">
    <property type="nucleotide sequence ID" value="NZ_FNDK01000001.1"/>
</dbReference>
<accession>A0A1G7YLE6</accession>
<evidence type="ECO:0000313" key="2">
    <source>
        <dbReference type="Proteomes" id="UP000199163"/>
    </source>
</evidence>
<dbReference type="Proteomes" id="UP000199163">
    <property type="component" value="Unassembled WGS sequence"/>
</dbReference>